<dbReference type="RefSeq" id="WP_181610530.1">
    <property type="nucleotide sequence ID" value="NZ_BAABAM010000002.1"/>
</dbReference>
<comment type="caution">
    <text evidence="3">The sequence shown here is derived from an EMBL/GenBank/DDBJ whole genome shotgun (WGS) entry which is preliminary data.</text>
</comment>
<evidence type="ECO:0000313" key="4">
    <source>
        <dbReference type="Proteomes" id="UP000530928"/>
    </source>
</evidence>
<dbReference type="EMBL" id="JACDUR010000003">
    <property type="protein sequence ID" value="MBA2891766.1"/>
    <property type="molecule type" value="Genomic_DNA"/>
</dbReference>
<dbReference type="Proteomes" id="UP000530928">
    <property type="component" value="Unassembled WGS sequence"/>
</dbReference>
<accession>A0A7W0CIH7</accession>
<keyword evidence="1 3" id="KW-0378">Hydrolase</keyword>
<dbReference type="AlphaFoldDB" id="A0A7W0CIH7"/>
<dbReference type="EC" id="3.1.1.-" evidence="3"/>
<dbReference type="SUPFAM" id="SSF53474">
    <property type="entry name" value="alpha/beta-Hydrolases"/>
    <property type="match status" value="1"/>
</dbReference>
<evidence type="ECO:0000259" key="2">
    <source>
        <dbReference type="Pfam" id="PF07859"/>
    </source>
</evidence>
<feature type="domain" description="Alpha/beta hydrolase fold-3" evidence="2">
    <location>
        <begin position="81"/>
        <end position="282"/>
    </location>
</feature>
<dbReference type="InterPro" id="IPR029058">
    <property type="entry name" value="AB_hydrolase_fold"/>
</dbReference>
<sequence>MAIDPALIAAVAELGVAPPEPSQEPAEYRERALAYEQAIYPALGLPAPEVPTREYTVDGELPVKVRLFYPREAQGRLPVSMFLFGGAWRQSGLHHPYPAALCALRAERANVVIAAVDYALAPENRFPAALEQAYRVLEWLVAEADTLGVDPERIALSGQSSGANLTAALTHVNRDRANHPVALQILEVPALDLTGGHLDFSAGPGSLEDFKLVVDTYLPPGVAPKDPYVSPLLATSFEGLPPALVITAEHDVLRGDGEAYVTALAAAGVPAAGIRMVGQTHESGMFEQVLLTARIGQAIVTDALRGLHD</sequence>
<dbReference type="InterPro" id="IPR050300">
    <property type="entry name" value="GDXG_lipolytic_enzyme"/>
</dbReference>
<dbReference type="InterPro" id="IPR013094">
    <property type="entry name" value="AB_hydrolase_3"/>
</dbReference>
<organism evidence="3 4">
    <name type="scientific">Nonomuraea soli</name>
    <dbReference type="NCBI Taxonomy" id="1032476"/>
    <lineage>
        <taxon>Bacteria</taxon>
        <taxon>Bacillati</taxon>
        <taxon>Actinomycetota</taxon>
        <taxon>Actinomycetes</taxon>
        <taxon>Streptosporangiales</taxon>
        <taxon>Streptosporangiaceae</taxon>
        <taxon>Nonomuraea</taxon>
    </lineage>
</organism>
<dbReference type="Pfam" id="PF07859">
    <property type="entry name" value="Abhydrolase_3"/>
    <property type="match status" value="1"/>
</dbReference>
<evidence type="ECO:0000313" key="3">
    <source>
        <dbReference type="EMBL" id="MBA2891766.1"/>
    </source>
</evidence>
<dbReference type="Gene3D" id="3.40.50.1820">
    <property type="entry name" value="alpha/beta hydrolase"/>
    <property type="match status" value="1"/>
</dbReference>
<protein>
    <submittedName>
        <fullName evidence="3">Acetyl esterase</fullName>
        <ecNumber evidence="3">3.1.1.-</ecNumber>
    </submittedName>
</protein>
<dbReference type="GO" id="GO:0016787">
    <property type="term" value="F:hydrolase activity"/>
    <property type="evidence" value="ECO:0007669"/>
    <property type="project" value="UniProtKB-KW"/>
</dbReference>
<gene>
    <name evidence="3" type="ORF">HNR30_003107</name>
</gene>
<reference evidence="3 4" key="1">
    <citation type="submission" date="2020-07" db="EMBL/GenBank/DDBJ databases">
        <title>Genomic Encyclopedia of Type Strains, Phase IV (KMG-IV): sequencing the most valuable type-strain genomes for metagenomic binning, comparative biology and taxonomic classification.</title>
        <authorList>
            <person name="Goeker M."/>
        </authorList>
    </citation>
    <scope>NUCLEOTIDE SEQUENCE [LARGE SCALE GENOMIC DNA]</scope>
    <source>
        <strain evidence="3 4">DSM 45533</strain>
    </source>
</reference>
<name>A0A7W0CIH7_9ACTN</name>
<evidence type="ECO:0000256" key="1">
    <source>
        <dbReference type="ARBA" id="ARBA00022801"/>
    </source>
</evidence>
<keyword evidence="4" id="KW-1185">Reference proteome</keyword>
<dbReference type="PANTHER" id="PTHR48081:SF8">
    <property type="entry name" value="ALPHA_BETA HYDROLASE FOLD-3 DOMAIN-CONTAINING PROTEIN-RELATED"/>
    <property type="match status" value="1"/>
</dbReference>
<dbReference type="PANTHER" id="PTHR48081">
    <property type="entry name" value="AB HYDROLASE SUPERFAMILY PROTEIN C4A8.06C"/>
    <property type="match status" value="1"/>
</dbReference>
<proteinExistence type="predicted"/>